<proteinExistence type="predicted"/>
<dbReference type="Proteomes" id="UP001147830">
    <property type="component" value="Unassembled WGS sequence"/>
</dbReference>
<evidence type="ECO:0000313" key="3">
    <source>
        <dbReference type="EMBL" id="MCT7357735.1"/>
    </source>
</evidence>
<organism evidence="3 4">
    <name type="scientific">Thalassolituus pacificus</name>
    <dbReference type="NCBI Taxonomy" id="2975440"/>
    <lineage>
        <taxon>Bacteria</taxon>
        <taxon>Pseudomonadati</taxon>
        <taxon>Pseudomonadota</taxon>
        <taxon>Gammaproteobacteria</taxon>
        <taxon>Oceanospirillales</taxon>
        <taxon>Oceanospirillaceae</taxon>
        <taxon>Thalassolituus</taxon>
    </lineage>
</organism>
<name>A0A9X2WCC0_9GAMM</name>
<evidence type="ECO:0000256" key="1">
    <source>
        <dbReference type="SAM" id="Phobius"/>
    </source>
</evidence>
<dbReference type="InterPro" id="IPR005069">
    <property type="entry name" value="Nucl-diP-sugar_transferase"/>
</dbReference>
<reference evidence="3" key="1">
    <citation type="journal article" date="2022" name="Front. Microbiol.">
        <title>Genome-based taxonomic rearrangement of Oceanobacter-related bacteria including the description of Thalassolituus hydrocarbonoclasticus sp. nov. and Thalassolituus pacificus sp. nov. and emended description of the genus Thalassolituus.</title>
        <authorList>
            <person name="Dong C."/>
            <person name="Wei L."/>
            <person name="Wang J."/>
            <person name="Lai Q."/>
            <person name="Huang Z."/>
            <person name="Shao Z."/>
        </authorList>
    </citation>
    <scope>NUCLEOTIDE SEQUENCE</scope>
    <source>
        <strain evidence="3">59MF3M-4</strain>
    </source>
</reference>
<dbReference type="Pfam" id="PF03407">
    <property type="entry name" value="Nucleotid_trans"/>
    <property type="match status" value="1"/>
</dbReference>
<evidence type="ECO:0000259" key="2">
    <source>
        <dbReference type="Pfam" id="PF03407"/>
    </source>
</evidence>
<keyword evidence="4" id="KW-1185">Reference proteome</keyword>
<dbReference type="AlphaFoldDB" id="A0A9X2WCC0"/>
<keyword evidence="1" id="KW-0812">Transmembrane</keyword>
<dbReference type="InterPro" id="IPR029044">
    <property type="entry name" value="Nucleotide-diphossugar_trans"/>
</dbReference>
<protein>
    <submittedName>
        <fullName evidence="3">Glycosyltransferase family 77 protein</fullName>
    </submittedName>
</protein>
<sequence length="218" mass="25426">MSKLLVCGFYTESYRDDIERLEISLKSFSMDYQFTPVEPQSCWEATTGLKPQVLRQCLLDNPERDVLYIDADAFVRREITGFDDFEGDIGIHFNEQGGKRASHSIRTGTIFLRNTSATLEFLDKWIAKQALNDHYCDQDSFQLAYDEPHSAIFFNLPVEYVKIFDKDNVKSYIEHFQASRRNEDNKAVSRKRQKKIRNLLLLLVNFALYGLFYYLGGL</sequence>
<feature type="domain" description="Nucleotide-diphospho-sugar transferase" evidence="2">
    <location>
        <begin position="43"/>
        <end position="150"/>
    </location>
</feature>
<reference evidence="3" key="2">
    <citation type="submission" date="2022-08" db="EMBL/GenBank/DDBJ databases">
        <authorList>
            <person name="Dong C."/>
        </authorList>
    </citation>
    <scope>NUCLEOTIDE SEQUENCE</scope>
    <source>
        <strain evidence="3">59MF3M-4</strain>
    </source>
</reference>
<keyword evidence="1" id="KW-1133">Transmembrane helix</keyword>
<gene>
    <name evidence="3" type="ORF">NYR02_01705</name>
</gene>
<dbReference type="EMBL" id="JAOANI010000005">
    <property type="protein sequence ID" value="MCT7357735.1"/>
    <property type="molecule type" value="Genomic_DNA"/>
</dbReference>
<keyword evidence="1" id="KW-0472">Membrane</keyword>
<comment type="caution">
    <text evidence="3">The sequence shown here is derived from an EMBL/GenBank/DDBJ whole genome shotgun (WGS) entry which is preliminary data.</text>
</comment>
<accession>A0A9X2WCC0</accession>
<dbReference type="RefSeq" id="WP_260974668.1">
    <property type="nucleotide sequence ID" value="NZ_JAOANI010000005.1"/>
</dbReference>
<dbReference type="SUPFAM" id="SSF53448">
    <property type="entry name" value="Nucleotide-diphospho-sugar transferases"/>
    <property type="match status" value="1"/>
</dbReference>
<feature type="transmembrane region" description="Helical" evidence="1">
    <location>
        <begin position="199"/>
        <end position="216"/>
    </location>
</feature>
<evidence type="ECO:0000313" key="4">
    <source>
        <dbReference type="Proteomes" id="UP001147830"/>
    </source>
</evidence>